<dbReference type="Proteomes" id="UP000628448">
    <property type="component" value="Unassembled WGS sequence"/>
</dbReference>
<organism evidence="1 2">
    <name type="scientific">Panacibacter microcysteis</name>
    <dbReference type="NCBI Taxonomy" id="2793269"/>
    <lineage>
        <taxon>Bacteria</taxon>
        <taxon>Pseudomonadati</taxon>
        <taxon>Bacteroidota</taxon>
        <taxon>Chitinophagia</taxon>
        <taxon>Chitinophagales</taxon>
        <taxon>Chitinophagaceae</taxon>
        <taxon>Panacibacter</taxon>
    </lineage>
</organism>
<comment type="caution">
    <text evidence="1">The sequence shown here is derived from an EMBL/GenBank/DDBJ whole genome shotgun (WGS) entry which is preliminary data.</text>
</comment>
<keyword evidence="2" id="KW-1185">Reference proteome</keyword>
<sequence length="66" mass="7362">MLNISFEIPDNLDLAKLNEQAQELNVTLEEVPGTYPRLLTATALYAEAFYRLGGIVALEILVQQNI</sequence>
<name>A0A931E8B4_9BACT</name>
<gene>
    <name evidence="1" type="ORF">I5907_11995</name>
</gene>
<evidence type="ECO:0000313" key="2">
    <source>
        <dbReference type="Proteomes" id="UP000628448"/>
    </source>
</evidence>
<evidence type="ECO:0000313" key="1">
    <source>
        <dbReference type="EMBL" id="MBG9376958.1"/>
    </source>
</evidence>
<accession>A0A931E8B4</accession>
<protein>
    <submittedName>
        <fullName evidence="1">Uncharacterized protein</fullName>
    </submittedName>
</protein>
<reference evidence="1" key="1">
    <citation type="submission" date="2020-11" db="EMBL/GenBank/DDBJ databases">
        <title>Bacterial whole genome sequence for Panacibacter sp. DH6.</title>
        <authorList>
            <person name="Le V."/>
            <person name="Ko S."/>
            <person name="Ahn C.-Y."/>
            <person name="Oh H.-M."/>
        </authorList>
    </citation>
    <scope>NUCLEOTIDE SEQUENCE</scope>
    <source>
        <strain evidence="1">DH6</strain>
    </source>
</reference>
<dbReference type="RefSeq" id="WP_196990947.1">
    <property type="nucleotide sequence ID" value="NZ_JADWYR010000001.1"/>
</dbReference>
<dbReference type="EMBL" id="JADWYR010000001">
    <property type="protein sequence ID" value="MBG9376958.1"/>
    <property type="molecule type" value="Genomic_DNA"/>
</dbReference>
<dbReference type="AlphaFoldDB" id="A0A931E8B4"/>
<proteinExistence type="predicted"/>